<evidence type="ECO:0000259" key="8">
    <source>
        <dbReference type="PROSITE" id="PS50237"/>
    </source>
</evidence>
<feature type="domain" description="HECT" evidence="8">
    <location>
        <begin position="1645"/>
        <end position="2001"/>
    </location>
</feature>
<feature type="compositionally biased region" description="Acidic residues" evidence="7">
    <location>
        <begin position="886"/>
        <end position="897"/>
    </location>
</feature>
<dbReference type="Proteomes" id="UP001321749">
    <property type="component" value="Unassembled WGS sequence"/>
</dbReference>
<dbReference type="EC" id="2.3.2.26" evidence="3"/>
<name>A0AAV9H7U2_9PEZI</name>
<keyword evidence="5 6" id="KW-0833">Ubl conjugation pathway</keyword>
<dbReference type="GO" id="GO:0043161">
    <property type="term" value="P:proteasome-mediated ubiquitin-dependent protein catabolic process"/>
    <property type="evidence" value="ECO:0007669"/>
    <property type="project" value="TreeGrafter"/>
</dbReference>
<dbReference type="InterPro" id="IPR035983">
    <property type="entry name" value="Hect_E3_ubiquitin_ligase"/>
</dbReference>
<dbReference type="CDD" id="cd00078">
    <property type="entry name" value="HECTc"/>
    <property type="match status" value="1"/>
</dbReference>
<feature type="compositionally biased region" description="Basic and acidic residues" evidence="7">
    <location>
        <begin position="13"/>
        <end position="23"/>
    </location>
</feature>
<feature type="region of interest" description="Disordered" evidence="7">
    <location>
        <begin position="1335"/>
        <end position="1385"/>
    </location>
</feature>
<feature type="region of interest" description="Disordered" evidence="7">
    <location>
        <begin position="1"/>
        <end position="322"/>
    </location>
</feature>
<feature type="compositionally biased region" description="Acidic residues" evidence="7">
    <location>
        <begin position="868"/>
        <end position="878"/>
    </location>
</feature>
<dbReference type="GO" id="GO:0061630">
    <property type="term" value="F:ubiquitin protein ligase activity"/>
    <property type="evidence" value="ECO:0007669"/>
    <property type="project" value="UniProtKB-EC"/>
</dbReference>
<dbReference type="Gene3D" id="3.90.1750.10">
    <property type="entry name" value="Hect, E3 ligase catalytic domains"/>
    <property type="match status" value="1"/>
</dbReference>
<dbReference type="Gene3D" id="3.30.2410.10">
    <property type="entry name" value="Hect, E3 ligase catalytic domain"/>
    <property type="match status" value="1"/>
</dbReference>
<proteinExistence type="inferred from homology"/>
<feature type="compositionally biased region" description="Basic and acidic residues" evidence="7">
    <location>
        <begin position="856"/>
        <end position="867"/>
    </location>
</feature>
<dbReference type="InterPro" id="IPR057948">
    <property type="entry name" value="TPR_TRIP12_N"/>
</dbReference>
<feature type="compositionally biased region" description="Basic and acidic residues" evidence="7">
    <location>
        <begin position="823"/>
        <end position="846"/>
    </location>
</feature>
<feature type="compositionally biased region" description="Acidic residues" evidence="7">
    <location>
        <begin position="1292"/>
        <end position="1302"/>
    </location>
</feature>
<feature type="compositionally biased region" description="Low complexity" evidence="7">
    <location>
        <begin position="44"/>
        <end position="113"/>
    </location>
</feature>
<feature type="compositionally biased region" description="Low complexity" evidence="7">
    <location>
        <begin position="206"/>
        <end position="219"/>
    </location>
</feature>
<evidence type="ECO:0000313" key="9">
    <source>
        <dbReference type="EMBL" id="KAK4456359.1"/>
    </source>
</evidence>
<reference evidence="9" key="1">
    <citation type="journal article" date="2023" name="Mol. Phylogenet. Evol.">
        <title>Genome-scale phylogeny and comparative genomics of the fungal order Sordariales.</title>
        <authorList>
            <person name="Hensen N."/>
            <person name="Bonometti L."/>
            <person name="Westerberg I."/>
            <person name="Brannstrom I.O."/>
            <person name="Guillou S."/>
            <person name="Cros-Aarteil S."/>
            <person name="Calhoun S."/>
            <person name="Haridas S."/>
            <person name="Kuo A."/>
            <person name="Mondo S."/>
            <person name="Pangilinan J."/>
            <person name="Riley R."/>
            <person name="LaButti K."/>
            <person name="Andreopoulos B."/>
            <person name="Lipzen A."/>
            <person name="Chen C."/>
            <person name="Yan M."/>
            <person name="Daum C."/>
            <person name="Ng V."/>
            <person name="Clum A."/>
            <person name="Steindorff A."/>
            <person name="Ohm R.A."/>
            <person name="Martin F."/>
            <person name="Silar P."/>
            <person name="Natvig D.O."/>
            <person name="Lalanne C."/>
            <person name="Gautier V."/>
            <person name="Ament-Velasquez S.L."/>
            <person name="Kruys A."/>
            <person name="Hutchinson M.I."/>
            <person name="Powell A.J."/>
            <person name="Barry K."/>
            <person name="Miller A.N."/>
            <person name="Grigoriev I.V."/>
            <person name="Debuchy R."/>
            <person name="Gladieux P."/>
            <person name="Hiltunen Thoren M."/>
            <person name="Johannesson H."/>
        </authorList>
    </citation>
    <scope>NUCLEOTIDE SEQUENCE</scope>
    <source>
        <strain evidence="9">PSN324</strain>
    </source>
</reference>
<evidence type="ECO:0000256" key="2">
    <source>
        <dbReference type="ARBA" id="ARBA00006331"/>
    </source>
</evidence>
<evidence type="ECO:0000256" key="3">
    <source>
        <dbReference type="ARBA" id="ARBA00012485"/>
    </source>
</evidence>
<feature type="compositionally biased region" description="Basic residues" evidence="7">
    <location>
        <begin position="1248"/>
        <end position="1258"/>
    </location>
</feature>
<dbReference type="PROSITE" id="PS50237">
    <property type="entry name" value="HECT"/>
    <property type="match status" value="1"/>
</dbReference>
<keyword evidence="10" id="KW-1185">Reference proteome</keyword>
<dbReference type="GO" id="GO:0000209">
    <property type="term" value="P:protein polyubiquitination"/>
    <property type="evidence" value="ECO:0007669"/>
    <property type="project" value="TreeGrafter"/>
</dbReference>
<reference evidence="9" key="2">
    <citation type="submission" date="2023-06" db="EMBL/GenBank/DDBJ databases">
        <authorList>
            <consortium name="Lawrence Berkeley National Laboratory"/>
            <person name="Mondo S.J."/>
            <person name="Hensen N."/>
            <person name="Bonometti L."/>
            <person name="Westerberg I."/>
            <person name="Brannstrom I.O."/>
            <person name="Guillou S."/>
            <person name="Cros-Aarteil S."/>
            <person name="Calhoun S."/>
            <person name="Haridas S."/>
            <person name="Kuo A."/>
            <person name="Pangilinan J."/>
            <person name="Riley R."/>
            <person name="Labutti K."/>
            <person name="Andreopoulos B."/>
            <person name="Lipzen A."/>
            <person name="Chen C."/>
            <person name="Yanf M."/>
            <person name="Daum C."/>
            <person name="Ng V."/>
            <person name="Clum A."/>
            <person name="Steindorff A."/>
            <person name="Ohm R."/>
            <person name="Martin F."/>
            <person name="Silar P."/>
            <person name="Natvig D."/>
            <person name="Lalanne C."/>
            <person name="Gautier V."/>
            <person name="Ament-Velasquez S.L."/>
            <person name="Kruys A."/>
            <person name="Hutchinson M.I."/>
            <person name="Powell A.J."/>
            <person name="Barry K."/>
            <person name="Miller A.N."/>
            <person name="Grigoriev I.V."/>
            <person name="Debuchy R."/>
            <person name="Gladieux P."/>
            <person name="Thoren M.H."/>
            <person name="Johannesson H."/>
        </authorList>
    </citation>
    <scope>NUCLEOTIDE SEQUENCE</scope>
    <source>
        <strain evidence="9">PSN324</strain>
    </source>
</reference>
<sequence>MAERRPAHQRSRSAFDTDNDHSVRLPPASFPTATPATPSPPSPAENSAASASASTSPSPASALASSRASPSSQRVTRSATRQAASQAASRNIPTSGAASAATASVASATSPSSRDTPPAAPNTATRGPSTRKRKNNSDTSPPQNNNTIEPTSATRRSKRQRVAQTPTQAQPPPPTPTPAKAAATSRRRKDKAPATMSSPETPAGPSDPSENPPSTSSSRRSSRHKQKKAQDEPAPSASGSSRRSKRSANNNAQDQDVVMGGTEEHERGTAAPPPPPPPPPPEDKYPDDSDDNEDDEPLRAYDDDDDDDDVDPFGGFGGPGGVHGLTSTLRALTGMVTGISSRLRENLNNLRQKDDPTIQLIALQELSELLLVSNEDNLSGHFSPDQFVKELVLLMQPNELTGEENPEIMLLACRCLANLMEALPGSAGNVVFGNAIPILCQKLLEISFIDLAEQALSTLEKISVEYPQQIVREGGLTACLSYLDFFATGTQRVAVTTAANCCRGLHEEHFPVVRDVMPILLNVLGSNDQRVVEQASLCVTRIVESFRLYPSKLEELVSPELLKAVLRLLLPGTTNLIGSHIHTQFLRVLAITAKASPRLSAELFKLSVVETLYQILTGVSPPSGTEDIASKLDSVLIMQALIHRPREQIIETLNVICELLPNLPRPFDPRSGSLIGVAPPAEPATHSSLAPRKKTTNEKRIELLEGCKVEVRRFAMILFPTLTDAYSSTVNLSVRQKVLTAQIKMLSNLEEDILVDALKPVSYASFLASILSQQDHASLVEFALQATELLLSRLDSVYRYQLYREGVFAEITKLSVLEPEPEPEQRSPAEEPVERRRELESEHEDQADAVAQSSAEHADNTSEQDHSDGDEEDHDEDDDHSHHSSDEDDDEDDEEGNENDHDEDHHHDYMSGSPASSDGSTMSLDGPNRHLMSDFPSSKTRIAQIAKRFLEVHETEKHGKSMKKKATKILDNLSELAGDLKNFYLQRTASNLSFESGKELFERLASYFDSDVLESVTSAELLASGVVRVLEEVFSNPDEQLAGMAHAAFLQVFMGYTVKSKPKTATADSPATPLSVLIHKLQDLLSRSEHFEVLTVHHNSFDGNRSSAANMLAKQIRLKLVADENSEIPRSYRSIMVSIHAISCFKSLDDYLRPRVSLSDRVPRGNRREAVSRALAAMASSGLPLSAAAARLMSALPPSGHSAPAPPPGLSSQSAQPPQSSSSRSTRKSKSKSQPADEAPSTPEPSSRHKAGLRRSARRQAASESAAGPPPPEDEDDLENALECADEKQLSDGDEDEDMGDESALDVVGDLDEGMDDAPTPDPSAVNLEVAAGGKITARKEDGTRVPTPSQTRSGTSVPSRTSALTAALQGSPTPATSSRPSQSYAAVVQTPQDWHLEFSINGKVIPYETTIYRAIHSSTISSNDYQSRNLWSALHTVKFRRVPGPAPPEPTSFAAPADLAAETEDGITPGSLAKYPTTASILRLLKKLHDLNANIDDVLVENKETLKVNVEPLSQFVNTKLTAKLNRQLEEPLIVASNCLPSWSEDLARLYPFLFPFETRHLFLQSTSFGYARSMSRWQNAHSQEEARRDRRDERPFLGRLQRQKVRIARAKILESAIKVIELYGASQSILEIEYFEEVGTGLGPTLEFYSTVSKEFCKKKLKIWRDNDPGADGEFVSGPTGLFPRPISDEFGTSEEGEKVLHLFRILGKFVARSMLDSRIIDINFNPIFFRIGDESNAVRPSLGAVKSVDPIVARSLMLIKKFAMAKKEIDENPSLTPAQKVDHTENITVDKIKIDDLYLDFTLPGYPEIELIPNGSQTRLTIDNVELYLEKVIDMTLGSGVRRQIDAFRTGFSQVFPYSALSAFTPDELCALFGRVEEDWSLETLMDSIKADHGYNMDSKSVRNLLHTMSELTPTQRRDFLQFTTGSPKLPIGGFKSLTPMFTVVCKPSEAPYTSDDYLPSVMTCVNYLKLPDYTSIDTLRQRLFTAIKEGQGAFHLS</sequence>
<feature type="compositionally biased region" description="Acidic residues" evidence="7">
    <location>
        <begin position="288"/>
        <end position="311"/>
    </location>
</feature>
<feature type="compositionally biased region" description="Low complexity" evidence="7">
    <location>
        <begin position="1210"/>
        <end position="1224"/>
    </location>
</feature>
<feature type="region of interest" description="Disordered" evidence="7">
    <location>
        <begin position="1196"/>
        <end position="1302"/>
    </location>
</feature>
<dbReference type="Pfam" id="PF25579">
    <property type="entry name" value="TPR_TRIP12_N"/>
    <property type="match status" value="1"/>
</dbReference>
<feature type="compositionally biased region" description="Pro residues" evidence="7">
    <location>
        <begin position="271"/>
        <end position="280"/>
    </location>
</feature>
<dbReference type="SUPFAM" id="SSF48371">
    <property type="entry name" value="ARM repeat"/>
    <property type="match status" value="1"/>
</dbReference>
<feature type="compositionally biased region" description="Polar residues" evidence="7">
    <location>
        <begin position="137"/>
        <end position="154"/>
    </location>
</feature>
<feature type="compositionally biased region" description="Basic and acidic residues" evidence="7">
    <location>
        <begin position="898"/>
        <end position="909"/>
    </location>
</feature>
<dbReference type="InterPro" id="IPR011989">
    <property type="entry name" value="ARM-like"/>
</dbReference>
<dbReference type="InterPro" id="IPR016024">
    <property type="entry name" value="ARM-type_fold"/>
</dbReference>
<evidence type="ECO:0000256" key="4">
    <source>
        <dbReference type="ARBA" id="ARBA00022679"/>
    </source>
</evidence>
<comment type="catalytic activity">
    <reaction evidence="1">
        <text>S-ubiquitinyl-[E2 ubiquitin-conjugating enzyme]-L-cysteine + [acceptor protein]-L-lysine = [E2 ubiquitin-conjugating enzyme]-L-cysteine + N(6)-ubiquitinyl-[acceptor protein]-L-lysine.</text>
        <dbReference type="EC" id="2.3.2.26"/>
    </reaction>
</comment>
<dbReference type="Pfam" id="PF00632">
    <property type="entry name" value="HECT"/>
    <property type="match status" value="1"/>
</dbReference>
<accession>A0AAV9H7U2</accession>
<feature type="active site" description="Glycyl thioester intermediate" evidence="6">
    <location>
        <position position="1968"/>
    </location>
</feature>
<evidence type="ECO:0000256" key="7">
    <source>
        <dbReference type="SAM" id="MobiDB-lite"/>
    </source>
</evidence>
<dbReference type="PANTHER" id="PTHR45670:SF1">
    <property type="entry name" value="E3 UBIQUITIN-PROTEIN LIGASE HECTD1"/>
    <property type="match status" value="1"/>
</dbReference>
<evidence type="ECO:0000256" key="6">
    <source>
        <dbReference type="PROSITE-ProRule" id="PRU00104"/>
    </source>
</evidence>
<feature type="region of interest" description="Disordered" evidence="7">
    <location>
        <begin position="818"/>
        <end position="936"/>
    </location>
</feature>
<protein>
    <recommendedName>
        <fullName evidence="3">HECT-type E3 ubiquitin transferase</fullName>
        <ecNumber evidence="3">2.3.2.26</ecNumber>
    </recommendedName>
</protein>
<evidence type="ECO:0000313" key="10">
    <source>
        <dbReference type="Proteomes" id="UP001321749"/>
    </source>
</evidence>
<dbReference type="PANTHER" id="PTHR45670">
    <property type="entry name" value="E3 UBIQUITIN-PROTEIN LIGASE TRIP12"/>
    <property type="match status" value="1"/>
</dbReference>
<gene>
    <name evidence="9" type="ORF">QBC42DRAFT_324314</name>
</gene>
<dbReference type="SUPFAM" id="SSF56204">
    <property type="entry name" value="Hect, E3 ligase catalytic domain"/>
    <property type="match status" value="1"/>
</dbReference>
<feature type="compositionally biased region" description="Low complexity" evidence="7">
    <location>
        <begin position="236"/>
        <end position="252"/>
    </location>
</feature>
<feature type="compositionally biased region" description="Low complexity" evidence="7">
    <location>
        <begin position="26"/>
        <end position="36"/>
    </location>
</feature>
<dbReference type="InterPro" id="IPR045322">
    <property type="entry name" value="HECTD1/TRIP12-like"/>
</dbReference>
<evidence type="ECO:0000256" key="5">
    <source>
        <dbReference type="ARBA" id="ARBA00022786"/>
    </source>
</evidence>
<dbReference type="SMART" id="SM00119">
    <property type="entry name" value="HECTc"/>
    <property type="match status" value="1"/>
</dbReference>
<feature type="compositionally biased region" description="Polar residues" evidence="7">
    <location>
        <begin position="913"/>
        <end position="923"/>
    </location>
</feature>
<evidence type="ECO:0000256" key="1">
    <source>
        <dbReference type="ARBA" id="ARBA00000885"/>
    </source>
</evidence>
<dbReference type="EMBL" id="MU865250">
    <property type="protein sequence ID" value="KAK4456359.1"/>
    <property type="molecule type" value="Genomic_DNA"/>
</dbReference>
<dbReference type="GO" id="GO:0016607">
    <property type="term" value="C:nuclear speck"/>
    <property type="evidence" value="ECO:0007669"/>
    <property type="project" value="TreeGrafter"/>
</dbReference>
<keyword evidence="4" id="KW-0808">Transferase</keyword>
<comment type="caution">
    <text evidence="9">The sequence shown here is derived from an EMBL/GenBank/DDBJ whole genome shotgun (WGS) entry which is preliminary data.</text>
</comment>
<feature type="compositionally biased region" description="Polar residues" evidence="7">
    <location>
        <begin position="1347"/>
        <end position="1385"/>
    </location>
</feature>
<comment type="similarity">
    <text evidence="2">Belongs to the UPL family. K-HECT subfamily.</text>
</comment>
<dbReference type="Gene3D" id="1.25.10.10">
    <property type="entry name" value="Leucine-rich Repeat Variant"/>
    <property type="match status" value="1"/>
</dbReference>
<organism evidence="9 10">
    <name type="scientific">Cladorrhinum samala</name>
    <dbReference type="NCBI Taxonomy" id="585594"/>
    <lineage>
        <taxon>Eukaryota</taxon>
        <taxon>Fungi</taxon>
        <taxon>Dikarya</taxon>
        <taxon>Ascomycota</taxon>
        <taxon>Pezizomycotina</taxon>
        <taxon>Sordariomycetes</taxon>
        <taxon>Sordariomycetidae</taxon>
        <taxon>Sordariales</taxon>
        <taxon>Podosporaceae</taxon>
        <taxon>Cladorrhinum</taxon>
    </lineage>
</organism>
<dbReference type="InterPro" id="IPR000569">
    <property type="entry name" value="HECT_dom"/>
</dbReference>